<dbReference type="FunFam" id="1.10.510.10:FF:000279">
    <property type="entry name" value="Non-specific serine/threonine protein kinase"/>
    <property type="match status" value="1"/>
</dbReference>
<dbReference type="InterPro" id="IPR011009">
    <property type="entry name" value="Kinase-like_dom_sf"/>
</dbReference>
<name>A0A0D6R537_ARACU</name>
<dbReference type="Pfam" id="PF00069">
    <property type="entry name" value="Pkinase"/>
    <property type="match status" value="1"/>
</dbReference>
<dbReference type="PIRSF" id="PIRSF000654">
    <property type="entry name" value="Integrin-linked_kinase"/>
    <property type="match status" value="1"/>
</dbReference>
<dbReference type="GO" id="GO:0004674">
    <property type="term" value="F:protein serine/threonine kinase activity"/>
    <property type="evidence" value="ECO:0007669"/>
    <property type="project" value="UniProtKB-KW"/>
</dbReference>
<dbReference type="GO" id="GO:0007165">
    <property type="term" value="P:signal transduction"/>
    <property type="evidence" value="ECO:0007669"/>
    <property type="project" value="TreeGrafter"/>
</dbReference>
<evidence type="ECO:0000256" key="3">
    <source>
        <dbReference type="ARBA" id="ARBA00022741"/>
    </source>
</evidence>
<dbReference type="InterPro" id="IPR000719">
    <property type="entry name" value="Prot_kinase_dom"/>
</dbReference>
<evidence type="ECO:0000256" key="4">
    <source>
        <dbReference type="ARBA" id="ARBA00022777"/>
    </source>
</evidence>
<dbReference type="PANTHER" id="PTHR43895:SF123">
    <property type="entry name" value="NON-SPECIFIC SERINE_THREONINE PROTEIN KINASE"/>
    <property type="match status" value="1"/>
</dbReference>
<protein>
    <recommendedName>
        <fullName evidence="8">Protein kinase domain-containing protein</fullName>
    </recommendedName>
</protein>
<keyword evidence="5 6" id="KW-0067">ATP-binding</keyword>
<dbReference type="PANTHER" id="PTHR43895">
    <property type="entry name" value="CALCIUM/CALMODULIN-DEPENDENT PROTEIN KINASE KINASE-RELATED"/>
    <property type="match status" value="1"/>
</dbReference>
<keyword evidence="1 7" id="KW-0723">Serine/threonine-protein kinase</keyword>
<dbReference type="InterPro" id="IPR017441">
    <property type="entry name" value="Protein_kinase_ATP_BS"/>
</dbReference>
<dbReference type="GO" id="GO:0005524">
    <property type="term" value="F:ATP binding"/>
    <property type="evidence" value="ECO:0007669"/>
    <property type="project" value="UniProtKB-UniRule"/>
</dbReference>
<dbReference type="PROSITE" id="PS50011">
    <property type="entry name" value="PROTEIN_KINASE_DOM"/>
    <property type="match status" value="1"/>
</dbReference>
<feature type="domain" description="Protein kinase" evidence="8">
    <location>
        <begin position="10"/>
        <end position="257"/>
    </location>
</feature>
<dbReference type="SMART" id="SM00220">
    <property type="entry name" value="S_TKc"/>
    <property type="match status" value="1"/>
</dbReference>
<evidence type="ECO:0000256" key="5">
    <source>
        <dbReference type="ARBA" id="ARBA00022840"/>
    </source>
</evidence>
<dbReference type="SUPFAM" id="SSF56112">
    <property type="entry name" value="Protein kinase-like (PK-like)"/>
    <property type="match status" value="1"/>
</dbReference>
<evidence type="ECO:0000313" key="9">
    <source>
        <dbReference type="EMBL" id="JAG97408.1"/>
    </source>
</evidence>
<evidence type="ECO:0000256" key="2">
    <source>
        <dbReference type="ARBA" id="ARBA00022679"/>
    </source>
</evidence>
<dbReference type="PROSITE" id="PS00108">
    <property type="entry name" value="PROTEIN_KINASE_ST"/>
    <property type="match status" value="1"/>
</dbReference>
<proteinExistence type="inferred from homology"/>
<dbReference type="PROSITE" id="PS00107">
    <property type="entry name" value="PROTEIN_KINASE_ATP"/>
    <property type="match status" value="1"/>
</dbReference>
<evidence type="ECO:0000256" key="7">
    <source>
        <dbReference type="RuleBase" id="RU000304"/>
    </source>
</evidence>
<keyword evidence="2" id="KW-0808">Transferase</keyword>
<dbReference type="Gene3D" id="1.10.510.10">
    <property type="entry name" value="Transferase(Phosphotransferase) domain 1"/>
    <property type="match status" value="1"/>
</dbReference>
<evidence type="ECO:0000259" key="8">
    <source>
        <dbReference type="PROSITE" id="PS50011"/>
    </source>
</evidence>
<dbReference type="FunFam" id="3.30.200.20:FF:000096">
    <property type="entry name" value="Non-specific serine/threonine protein kinase"/>
    <property type="match status" value="1"/>
</dbReference>
<dbReference type="AlphaFoldDB" id="A0A0D6R537"/>
<evidence type="ECO:0000256" key="6">
    <source>
        <dbReference type="PROSITE-ProRule" id="PRU10141"/>
    </source>
</evidence>
<comment type="similarity">
    <text evidence="7">Belongs to the protein kinase superfamily.</text>
</comment>
<feature type="binding site" evidence="6">
    <location>
        <position position="48"/>
    </location>
    <ligand>
        <name>ATP</name>
        <dbReference type="ChEBI" id="CHEBI:30616"/>
    </ligand>
</feature>
<sequence length="257" mass="29508">MGFPTRVGKYELGRMLGEGTFAKVKVARNVETGQQVAVKIIDKEMVLKHNLMYQVKREISTMKLVKHPNIVRLYEVLASRRKIYLVMEYVTGGELNDRLTYLRKMSEQESRKYFHQLIDAIEYCHSRNVYHRDLKPENLLLDGKGNLKVSDFGLSVLHQTDTILTTSCGSPNYVAPEVIIHNNYDGAAADVWSCGVILFEMLAGFSPFEDPNLINQYRKICEAEYSFPSWFSHGSRKLISKILEPGPKKEDLSRRDL</sequence>
<keyword evidence="4" id="KW-0418">Kinase</keyword>
<dbReference type="InterPro" id="IPR008271">
    <property type="entry name" value="Ser/Thr_kinase_AS"/>
</dbReference>
<accession>A0A0D6R537</accession>
<organism evidence="9">
    <name type="scientific">Araucaria cunninghamii</name>
    <name type="common">Hoop pine</name>
    <name type="synonym">Moreton Bay pine</name>
    <dbReference type="NCBI Taxonomy" id="56994"/>
    <lineage>
        <taxon>Eukaryota</taxon>
        <taxon>Viridiplantae</taxon>
        <taxon>Streptophyta</taxon>
        <taxon>Embryophyta</taxon>
        <taxon>Tracheophyta</taxon>
        <taxon>Spermatophyta</taxon>
        <taxon>Pinopsida</taxon>
        <taxon>Pinidae</taxon>
        <taxon>Conifers II</taxon>
        <taxon>Araucariales</taxon>
        <taxon>Araucariaceae</taxon>
        <taxon>Araucaria</taxon>
    </lineage>
</organism>
<keyword evidence="3 6" id="KW-0547">Nucleotide-binding</keyword>
<dbReference type="EMBL" id="GCKF01033327">
    <property type="protein sequence ID" value="JAG97408.1"/>
    <property type="molecule type" value="Transcribed_RNA"/>
</dbReference>
<reference evidence="9" key="1">
    <citation type="submission" date="2015-03" db="EMBL/GenBank/DDBJ databases">
        <title>A transcriptome of Araucaria cunninghamii, an australian fine timber species.</title>
        <authorList>
            <person name="Jing Yi C.J.Y."/>
            <person name="Yin San L.Y.S."/>
            <person name="Abdul Karim S.S."/>
            <person name="Wan Azmi N.N."/>
            <person name="Hercus R.R."/>
            <person name="Croft L.L."/>
        </authorList>
    </citation>
    <scope>NUCLEOTIDE SEQUENCE</scope>
    <source>
        <strain evidence="9">MI0301</strain>
        <tissue evidence="9">Leaf</tissue>
    </source>
</reference>
<evidence type="ECO:0000256" key="1">
    <source>
        <dbReference type="ARBA" id="ARBA00022527"/>
    </source>
</evidence>